<dbReference type="EMBL" id="VLKN01000004">
    <property type="protein sequence ID" value="TWI02825.1"/>
    <property type="molecule type" value="Genomic_DNA"/>
</dbReference>
<comment type="caution">
    <text evidence="5">The sequence shown here is derived from an EMBL/GenBank/DDBJ whole genome shotgun (WGS) entry which is preliminary data.</text>
</comment>
<dbReference type="GO" id="GO:0016020">
    <property type="term" value="C:membrane"/>
    <property type="evidence" value="ECO:0007669"/>
    <property type="project" value="InterPro"/>
</dbReference>
<dbReference type="Proteomes" id="UP000315167">
    <property type="component" value="Unassembled WGS sequence"/>
</dbReference>
<dbReference type="PANTHER" id="PTHR24421">
    <property type="entry name" value="NITRATE/NITRITE SENSOR PROTEIN NARX-RELATED"/>
    <property type="match status" value="1"/>
</dbReference>
<accession>A0A562L5F8</accession>
<keyword evidence="1" id="KW-0808">Transferase</keyword>
<keyword evidence="3" id="KW-0902">Two-component regulatory system</keyword>
<dbReference type="InterPro" id="IPR036890">
    <property type="entry name" value="HATPase_C_sf"/>
</dbReference>
<reference evidence="5 6" key="1">
    <citation type="journal article" date="2015" name="Stand. Genomic Sci.">
        <title>Genomic Encyclopedia of Bacterial and Archaeal Type Strains, Phase III: the genomes of soil and plant-associated and newly described type strains.</title>
        <authorList>
            <person name="Whitman W.B."/>
            <person name="Woyke T."/>
            <person name="Klenk H.P."/>
            <person name="Zhou Y."/>
            <person name="Lilburn T.G."/>
            <person name="Beck B.J."/>
            <person name="De Vos P."/>
            <person name="Vandamme P."/>
            <person name="Eisen J.A."/>
            <person name="Garrity G."/>
            <person name="Hugenholtz P."/>
            <person name="Kyrpides N.C."/>
        </authorList>
    </citation>
    <scope>NUCLEOTIDE SEQUENCE [LARGE SCALE GENOMIC DNA]</scope>
    <source>
        <strain evidence="5 6">CGMCC 1.10821</strain>
    </source>
</reference>
<evidence type="ECO:0000313" key="5">
    <source>
        <dbReference type="EMBL" id="TWI02825.1"/>
    </source>
</evidence>
<dbReference type="PANTHER" id="PTHR24421:SF61">
    <property type="entry name" value="OXYGEN SENSOR HISTIDINE KINASE NREB"/>
    <property type="match status" value="1"/>
</dbReference>
<dbReference type="GO" id="GO:0046983">
    <property type="term" value="F:protein dimerization activity"/>
    <property type="evidence" value="ECO:0007669"/>
    <property type="project" value="InterPro"/>
</dbReference>
<organism evidence="5 6">
    <name type="scientific">Luteimonas cucumeris</name>
    <dbReference type="NCBI Taxonomy" id="985012"/>
    <lineage>
        <taxon>Bacteria</taxon>
        <taxon>Pseudomonadati</taxon>
        <taxon>Pseudomonadota</taxon>
        <taxon>Gammaproteobacteria</taxon>
        <taxon>Lysobacterales</taxon>
        <taxon>Lysobacteraceae</taxon>
        <taxon>Luteimonas</taxon>
    </lineage>
</organism>
<dbReference type="InterPro" id="IPR011712">
    <property type="entry name" value="Sig_transdc_His_kin_sub3_dim/P"/>
</dbReference>
<protein>
    <submittedName>
        <fullName evidence="5">Histidine kinase</fullName>
    </submittedName>
</protein>
<evidence type="ECO:0000313" key="6">
    <source>
        <dbReference type="Proteomes" id="UP000315167"/>
    </source>
</evidence>
<keyword evidence="6" id="KW-1185">Reference proteome</keyword>
<evidence type="ECO:0000256" key="1">
    <source>
        <dbReference type="ARBA" id="ARBA00022679"/>
    </source>
</evidence>
<dbReference type="RefSeq" id="WP_144899413.1">
    <property type="nucleotide sequence ID" value="NZ_VLKN01000004.1"/>
</dbReference>
<dbReference type="InterPro" id="IPR050482">
    <property type="entry name" value="Sensor_HK_TwoCompSys"/>
</dbReference>
<dbReference type="Gene3D" id="3.30.565.10">
    <property type="entry name" value="Histidine kinase-like ATPase, C-terminal domain"/>
    <property type="match status" value="1"/>
</dbReference>
<gene>
    <name evidence="5" type="ORF">IP90_01923</name>
</gene>
<dbReference type="GO" id="GO:0000155">
    <property type="term" value="F:phosphorelay sensor kinase activity"/>
    <property type="evidence" value="ECO:0007669"/>
    <property type="project" value="InterPro"/>
</dbReference>
<proteinExistence type="predicted"/>
<evidence type="ECO:0000259" key="4">
    <source>
        <dbReference type="Pfam" id="PF07730"/>
    </source>
</evidence>
<dbReference type="OrthoDB" id="9797605at2"/>
<keyword evidence="2 5" id="KW-0418">Kinase</keyword>
<evidence type="ECO:0000256" key="3">
    <source>
        <dbReference type="ARBA" id="ARBA00023012"/>
    </source>
</evidence>
<evidence type="ECO:0000256" key="2">
    <source>
        <dbReference type="ARBA" id="ARBA00022777"/>
    </source>
</evidence>
<name>A0A562L5F8_9GAMM</name>
<dbReference type="Pfam" id="PF07730">
    <property type="entry name" value="HisKA_3"/>
    <property type="match status" value="1"/>
</dbReference>
<feature type="domain" description="Signal transduction histidine kinase subgroup 3 dimerisation and phosphoacceptor" evidence="4">
    <location>
        <begin position="33"/>
        <end position="97"/>
    </location>
</feature>
<dbReference type="Gene3D" id="1.20.5.1930">
    <property type="match status" value="1"/>
</dbReference>
<sequence length="225" mass="24516">MATPDPPTPAASRDPRELQAVSARLLSLLEGDRHWIARELHDQIGQAVTAMKLSAHLAMDEDDAAQRRDDLHEIVRIADDTIERLRDLSARLRPPQLDALGLEAALRWQVDQLAQASATQLRLQIAPLARRADGDIELACFRIAQDALLQACAAGARHIELSLREDGDDLLLRIEADSRGLADDGAALGLMHERARGAGGHLQFDDDAGMRLCLRLPRQTSAGGA</sequence>
<dbReference type="AlphaFoldDB" id="A0A562L5F8"/>